<proteinExistence type="predicted"/>
<dbReference type="Proteomes" id="UP000317638">
    <property type="component" value="Unassembled WGS sequence"/>
</dbReference>
<accession>A0A553JWR9</accession>
<evidence type="ECO:0000313" key="2">
    <source>
        <dbReference type="Proteomes" id="UP000317638"/>
    </source>
</evidence>
<evidence type="ECO:0000313" key="1">
    <source>
        <dbReference type="EMBL" id="TRY16870.1"/>
    </source>
</evidence>
<dbReference type="AlphaFoldDB" id="A0A553JWR9"/>
<organism evidence="1 2">
    <name type="scientific">Tessaracoccus rhinocerotis</name>
    <dbReference type="NCBI Taxonomy" id="1689449"/>
    <lineage>
        <taxon>Bacteria</taxon>
        <taxon>Bacillati</taxon>
        <taxon>Actinomycetota</taxon>
        <taxon>Actinomycetes</taxon>
        <taxon>Propionibacteriales</taxon>
        <taxon>Propionibacteriaceae</taxon>
        <taxon>Tessaracoccus</taxon>
    </lineage>
</organism>
<keyword evidence="2" id="KW-1185">Reference proteome</keyword>
<evidence type="ECO:0008006" key="3">
    <source>
        <dbReference type="Google" id="ProtNLM"/>
    </source>
</evidence>
<reference evidence="1 2" key="1">
    <citation type="submission" date="2019-07" db="EMBL/GenBank/DDBJ databases">
        <authorList>
            <person name="Zhou L.-Y."/>
        </authorList>
    </citation>
    <scope>NUCLEOTIDE SEQUENCE [LARGE SCALE GENOMIC DNA]</scope>
    <source>
        <strain evidence="1 2">YIM 101269</strain>
    </source>
</reference>
<dbReference type="RefSeq" id="WP_143939013.1">
    <property type="nucleotide sequence ID" value="NZ_VKKG01000006.1"/>
</dbReference>
<gene>
    <name evidence="1" type="ORF">FOJ82_13435</name>
</gene>
<name>A0A553JWR9_9ACTN</name>
<dbReference type="OrthoDB" id="3723950at2"/>
<comment type="caution">
    <text evidence="1">The sequence shown here is derived from an EMBL/GenBank/DDBJ whole genome shotgun (WGS) entry which is preliminary data.</text>
</comment>
<protein>
    <recommendedName>
        <fullName evidence="3">CHAT domain-containing protein</fullName>
    </recommendedName>
</protein>
<sequence length="370" mass="40296">MVAVRTVQIVGHSDGRWLTWRWSARYPLGVAEIRKADAPLARLHAALPKDEQSLALEGDLTDRDTELTLMQELAAVLLPQSLLTQLIEAAASGDRLQVRIAPPPNAAAVPWGLLPVDEERRLLDIADVSWMAPILPRDLRHDAPSPMPWGTARSLPPLHVIDPFLPHRSRVLSEADRQDLGIANPSDMGRPWSADGLSRALGQPRSRLFLLGHCETPGSSGNMGFLLADDTGASPDPLTAHELMAEPEKWPMPPRVAVVACASGTDMLDLEPFGLAAAMLHNGADTVHATLWTLPTETALRADKSNATRAFLQLARGFEAAQLADDPVEALNAWQRLCLREWRNPASRGTSPLLWGAAMTITAPPRQLQE</sequence>
<dbReference type="EMBL" id="VKKG01000006">
    <property type="protein sequence ID" value="TRY16870.1"/>
    <property type="molecule type" value="Genomic_DNA"/>
</dbReference>